<protein>
    <submittedName>
        <fullName evidence="2">Glycerophosphodiester phosphodiesterase</fullName>
    </submittedName>
</protein>
<evidence type="ECO:0000259" key="1">
    <source>
        <dbReference type="PROSITE" id="PS51704"/>
    </source>
</evidence>
<accession>A0A0R2QC37</accession>
<organism evidence="2 3">
    <name type="scientific">Acidimicrobiia bacterium BACL6 MAG-120924-bin43</name>
    <dbReference type="NCBI Taxonomy" id="1655583"/>
    <lineage>
        <taxon>Bacteria</taxon>
        <taxon>Bacillati</taxon>
        <taxon>Actinomycetota</taxon>
        <taxon>Acidimicrobiia</taxon>
        <taxon>acIV cluster</taxon>
    </lineage>
</organism>
<comment type="caution">
    <text evidence="2">The sequence shown here is derived from an EMBL/GenBank/DDBJ whole genome shotgun (WGS) entry which is preliminary data.</text>
</comment>
<dbReference type="AlphaFoldDB" id="A0A0R2QC37"/>
<evidence type="ECO:0000313" key="2">
    <source>
        <dbReference type="EMBL" id="KRO46578.1"/>
    </source>
</evidence>
<reference evidence="2 3" key="1">
    <citation type="submission" date="2015-10" db="EMBL/GenBank/DDBJ databases">
        <title>Metagenome-Assembled Genomes uncover a global brackish microbiome.</title>
        <authorList>
            <person name="Hugerth L.W."/>
            <person name="Larsson J."/>
            <person name="Alneberg J."/>
            <person name="Lindh M.V."/>
            <person name="Legrand C."/>
            <person name="Pinhassi J."/>
            <person name="Andersson A.F."/>
        </authorList>
    </citation>
    <scope>NUCLEOTIDE SEQUENCE [LARGE SCALE GENOMIC DNA]</scope>
    <source>
        <strain evidence="2">BACL6 MAG-120924-bin43</strain>
    </source>
</reference>
<gene>
    <name evidence="2" type="ORF">ABR75_04115</name>
</gene>
<dbReference type="Pfam" id="PF03009">
    <property type="entry name" value="GDPD"/>
    <property type="match status" value="1"/>
</dbReference>
<dbReference type="SUPFAM" id="SSF51695">
    <property type="entry name" value="PLC-like phosphodiesterases"/>
    <property type="match status" value="1"/>
</dbReference>
<dbReference type="PANTHER" id="PTHR43805:SF1">
    <property type="entry name" value="GP-PDE DOMAIN-CONTAINING PROTEIN"/>
    <property type="match status" value="1"/>
</dbReference>
<evidence type="ECO:0000313" key="3">
    <source>
        <dbReference type="Proteomes" id="UP000051017"/>
    </source>
</evidence>
<feature type="domain" description="GP-PDE" evidence="1">
    <location>
        <begin position="11"/>
        <end position="244"/>
    </location>
</feature>
<dbReference type="Proteomes" id="UP000051017">
    <property type="component" value="Unassembled WGS sequence"/>
</dbReference>
<dbReference type="InterPro" id="IPR030395">
    <property type="entry name" value="GP_PDE_dom"/>
</dbReference>
<sequence length="255" mass="27994">MSHPFLDTQLPIAFAHRGGASDAPENTMPAFAKAIELGYTYLETDVHATRDGVLLAFHDDDLSRTCGVAGKISELDYSEVRNARVNGTERIPLLQDIFDAWPEARINIDCKSDAALPPLIEALRLPHVLDKVCVGSFSDKRLSVLRETFGPSLCSSLGPKQVALLRVRSWIGVVKPFEGALAAQIPLKQGPITLTDKRLVDDAHSAGLQVHVWTIDEPDEMEHLLNLGVDGIMTDRPLVLKQILQNKGLWHSPIA</sequence>
<proteinExistence type="predicted"/>
<dbReference type="EMBL" id="LIBJ01000268">
    <property type="protein sequence ID" value="KRO46578.1"/>
    <property type="molecule type" value="Genomic_DNA"/>
</dbReference>
<dbReference type="CDD" id="cd08561">
    <property type="entry name" value="GDPD_cytoplasmic_ScUgpQ2_like"/>
    <property type="match status" value="1"/>
</dbReference>
<dbReference type="InterPro" id="IPR017946">
    <property type="entry name" value="PLC-like_Pdiesterase_TIM-brl"/>
</dbReference>
<dbReference type="Gene3D" id="3.20.20.190">
    <property type="entry name" value="Phosphatidylinositol (PI) phosphodiesterase"/>
    <property type="match status" value="1"/>
</dbReference>
<name>A0A0R2QC37_9ACTN</name>
<dbReference type="PANTHER" id="PTHR43805">
    <property type="entry name" value="GLYCEROPHOSPHORYL DIESTER PHOSPHODIESTERASE"/>
    <property type="match status" value="1"/>
</dbReference>
<dbReference type="PROSITE" id="PS51704">
    <property type="entry name" value="GP_PDE"/>
    <property type="match status" value="1"/>
</dbReference>
<dbReference type="GO" id="GO:0008081">
    <property type="term" value="F:phosphoric diester hydrolase activity"/>
    <property type="evidence" value="ECO:0007669"/>
    <property type="project" value="InterPro"/>
</dbReference>
<dbReference type="GO" id="GO:0006629">
    <property type="term" value="P:lipid metabolic process"/>
    <property type="evidence" value="ECO:0007669"/>
    <property type="project" value="InterPro"/>
</dbReference>